<evidence type="ECO:0000313" key="3">
    <source>
        <dbReference type="Proteomes" id="UP000035682"/>
    </source>
</evidence>
<dbReference type="GeneID" id="36375081"/>
<reference evidence="4" key="2">
    <citation type="submission" date="2020-12" db="UniProtKB">
        <authorList>
            <consortium name="WormBaseParasite"/>
        </authorList>
    </citation>
    <scope>IDENTIFICATION</scope>
</reference>
<evidence type="ECO:0000313" key="2">
    <source>
        <dbReference type="EMBL" id="CEF62716.1"/>
    </source>
</evidence>
<gene>
    <name evidence="2 4 5" type="ORF">SRAE_1000098600</name>
</gene>
<evidence type="ECO:0000313" key="4">
    <source>
        <dbReference type="WBParaSite" id="SRAE_1000098600.1"/>
    </source>
</evidence>
<evidence type="ECO:0000313" key="5">
    <source>
        <dbReference type="WormBase" id="SRAE_1000098600"/>
    </source>
</evidence>
<reference evidence="2 3" key="1">
    <citation type="submission" date="2014-09" db="EMBL/GenBank/DDBJ databases">
        <authorList>
            <person name="Martin A.A."/>
        </authorList>
    </citation>
    <scope>NUCLEOTIDE SEQUENCE</scope>
    <source>
        <strain evidence="3">ED321</strain>
        <strain evidence="2">ED321 Heterogonic</strain>
    </source>
</reference>
<feature type="region of interest" description="Disordered" evidence="1">
    <location>
        <begin position="427"/>
        <end position="483"/>
    </location>
</feature>
<feature type="compositionally biased region" description="Low complexity" evidence="1">
    <location>
        <begin position="158"/>
        <end position="169"/>
    </location>
</feature>
<dbReference type="AlphaFoldDB" id="A0A090KZ88"/>
<dbReference type="WBParaSite" id="SRAE_1000098600.1">
    <property type="protein sequence ID" value="SRAE_1000098600.1"/>
    <property type="gene ID" value="WBGene00257586"/>
</dbReference>
<proteinExistence type="predicted"/>
<dbReference type="CTD" id="36375081"/>
<feature type="region of interest" description="Disordered" evidence="1">
    <location>
        <begin position="120"/>
        <end position="202"/>
    </location>
</feature>
<evidence type="ECO:0000256" key="1">
    <source>
        <dbReference type="SAM" id="MobiDB-lite"/>
    </source>
</evidence>
<sequence>MASRVESSSSDNREKIQIMHKKVAKNHKSRTDIKKESLALVLKLRQASMERKNGVIDNETKVTKRLEKPEEKNLRIYKALYATPYDDPNLKEKRLSSLSNQSVAGSSDSNKEPIDFFKSIIQSNNPKNKKINDNKENNSVKIDTSKKEKSKGTDRSLESPSLHSISSNSVTKNSQTKNKLKNVNSISSEKRRKKFALPPSNNNSSSAKLIILKEDKQKNVNKLIPKTVHSLTSQSLTSSQKQLPSIKNEFSSKSNNLKNDISSAKMISQPEQYIDSVIKKLNAEKSNNNITYIRFTCRNAFTKKIQFKFMHRQDVNLKVLKARLKGKFNFSGHLFYNGKELIGDKKMLSEFSLPLDCELDIVPQIISGDYSRQQYTQMSRKLDEKKEFVKNIRQIIGGLDCSEKIDVTTKKTIANFETMNDEQRKKFESDMKEKIKKLKEKRDTKRRTKKSYFSTPTINRGNEKNDKLSNVLSSEKATNKSKK</sequence>
<accession>A0A090KZ88</accession>
<organism evidence="2">
    <name type="scientific">Strongyloides ratti</name>
    <name type="common">Parasitic roundworm</name>
    <dbReference type="NCBI Taxonomy" id="34506"/>
    <lineage>
        <taxon>Eukaryota</taxon>
        <taxon>Metazoa</taxon>
        <taxon>Ecdysozoa</taxon>
        <taxon>Nematoda</taxon>
        <taxon>Chromadorea</taxon>
        <taxon>Rhabditida</taxon>
        <taxon>Tylenchina</taxon>
        <taxon>Panagrolaimomorpha</taxon>
        <taxon>Strongyloidoidea</taxon>
        <taxon>Strongyloididae</taxon>
        <taxon>Strongyloides</taxon>
    </lineage>
</organism>
<keyword evidence="3" id="KW-1185">Reference proteome</keyword>
<dbReference type="WormBase" id="SRAE_1000098600">
    <property type="protein sequence ID" value="SRP06411"/>
    <property type="gene ID" value="WBGene00257586"/>
</dbReference>
<feature type="compositionally biased region" description="Polar residues" evidence="1">
    <location>
        <begin position="451"/>
        <end position="460"/>
    </location>
</feature>
<dbReference type="Proteomes" id="UP000035682">
    <property type="component" value="Unplaced"/>
</dbReference>
<feature type="compositionally biased region" description="Basic residues" evidence="1">
    <location>
        <begin position="434"/>
        <end position="450"/>
    </location>
</feature>
<dbReference type="RefSeq" id="XP_024501918.1">
    <property type="nucleotide sequence ID" value="XM_024647884.1"/>
</dbReference>
<name>A0A090KZ88_STRRB</name>
<feature type="compositionally biased region" description="Polar residues" evidence="1">
    <location>
        <begin position="170"/>
        <end position="187"/>
    </location>
</feature>
<dbReference type="EMBL" id="LN609528">
    <property type="protein sequence ID" value="CEF62716.1"/>
    <property type="molecule type" value="Genomic_DNA"/>
</dbReference>
<feature type="compositionally biased region" description="Basic and acidic residues" evidence="1">
    <location>
        <begin position="130"/>
        <end position="157"/>
    </location>
</feature>
<protein>
    <submittedName>
        <fullName evidence="4">Ubiquitin-like domain-containing protein</fullName>
    </submittedName>
</protein>